<dbReference type="PROSITE" id="PS51257">
    <property type="entry name" value="PROKAR_LIPOPROTEIN"/>
    <property type="match status" value="1"/>
</dbReference>
<feature type="non-terminal residue" evidence="1">
    <location>
        <position position="137"/>
    </location>
</feature>
<dbReference type="InterPro" id="IPR021747">
    <property type="entry name" value="DUF3313"/>
</dbReference>
<sequence length="137" mass="15022">MLKGSFIFLSIVLLAACATNKPSLPPVSADGLHLVPDSKLAAVYMKPGADLSQYSKIALLDTYVSFAKNWKRDHNEEAAFGEQVSDKDMQKIRKNVSAEFTREMTRVLTKDGREMVAKGGAGVLILRPAIINLEITQ</sequence>
<gene>
    <name evidence="1" type="ORF">S01H4_56116</name>
</gene>
<dbReference type="AlphaFoldDB" id="X1ERY1"/>
<protein>
    <submittedName>
        <fullName evidence="1">Uncharacterized protein</fullName>
    </submittedName>
</protein>
<proteinExistence type="predicted"/>
<evidence type="ECO:0000313" key="1">
    <source>
        <dbReference type="EMBL" id="GAH11398.1"/>
    </source>
</evidence>
<accession>X1ERY1</accession>
<reference evidence="1" key="1">
    <citation type="journal article" date="2014" name="Front. Microbiol.">
        <title>High frequency of phylogenetically diverse reductive dehalogenase-homologous genes in deep subseafloor sedimentary metagenomes.</title>
        <authorList>
            <person name="Kawai M."/>
            <person name="Futagami T."/>
            <person name="Toyoda A."/>
            <person name="Takaki Y."/>
            <person name="Nishi S."/>
            <person name="Hori S."/>
            <person name="Arai W."/>
            <person name="Tsubouchi T."/>
            <person name="Morono Y."/>
            <person name="Uchiyama I."/>
            <person name="Ito T."/>
            <person name="Fujiyama A."/>
            <person name="Inagaki F."/>
            <person name="Takami H."/>
        </authorList>
    </citation>
    <scope>NUCLEOTIDE SEQUENCE</scope>
    <source>
        <strain evidence="1">Expedition CK06-06</strain>
    </source>
</reference>
<dbReference type="EMBL" id="BART01032480">
    <property type="protein sequence ID" value="GAH11398.1"/>
    <property type="molecule type" value="Genomic_DNA"/>
</dbReference>
<name>X1ERY1_9ZZZZ</name>
<organism evidence="1">
    <name type="scientific">marine sediment metagenome</name>
    <dbReference type="NCBI Taxonomy" id="412755"/>
    <lineage>
        <taxon>unclassified sequences</taxon>
        <taxon>metagenomes</taxon>
        <taxon>ecological metagenomes</taxon>
    </lineage>
</organism>
<comment type="caution">
    <text evidence="1">The sequence shown here is derived from an EMBL/GenBank/DDBJ whole genome shotgun (WGS) entry which is preliminary data.</text>
</comment>
<dbReference type="Pfam" id="PF11769">
    <property type="entry name" value="DUF3313"/>
    <property type="match status" value="1"/>
</dbReference>